<dbReference type="AlphaFoldDB" id="A0A1I0RBI8"/>
<dbReference type="SUPFAM" id="SSF53448">
    <property type="entry name" value="Nucleotide-diphospho-sugar transferases"/>
    <property type="match status" value="1"/>
</dbReference>
<evidence type="ECO:0000256" key="2">
    <source>
        <dbReference type="ARBA" id="ARBA00022676"/>
    </source>
</evidence>
<evidence type="ECO:0000256" key="1">
    <source>
        <dbReference type="ARBA" id="ARBA00006739"/>
    </source>
</evidence>
<organism evidence="5 6">
    <name type="scientific">Roseivirga pacifica</name>
    <dbReference type="NCBI Taxonomy" id="1267423"/>
    <lineage>
        <taxon>Bacteria</taxon>
        <taxon>Pseudomonadati</taxon>
        <taxon>Bacteroidota</taxon>
        <taxon>Cytophagia</taxon>
        <taxon>Cytophagales</taxon>
        <taxon>Roseivirgaceae</taxon>
        <taxon>Roseivirga</taxon>
    </lineage>
</organism>
<reference evidence="6" key="1">
    <citation type="submission" date="2016-10" db="EMBL/GenBank/DDBJ databases">
        <authorList>
            <person name="Varghese N."/>
            <person name="Submissions S."/>
        </authorList>
    </citation>
    <scope>NUCLEOTIDE SEQUENCE [LARGE SCALE GENOMIC DNA]</scope>
    <source>
        <strain evidence="6">CGMCC 1.12402</strain>
    </source>
</reference>
<evidence type="ECO:0000259" key="4">
    <source>
        <dbReference type="Pfam" id="PF00535"/>
    </source>
</evidence>
<dbReference type="Pfam" id="PF00535">
    <property type="entry name" value="Glycos_transf_2"/>
    <property type="match status" value="1"/>
</dbReference>
<dbReference type="GO" id="GO:0016757">
    <property type="term" value="F:glycosyltransferase activity"/>
    <property type="evidence" value="ECO:0007669"/>
    <property type="project" value="UniProtKB-KW"/>
</dbReference>
<dbReference type="Proteomes" id="UP000199437">
    <property type="component" value="Unassembled WGS sequence"/>
</dbReference>
<comment type="similarity">
    <text evidence="1">Belongs to the glycosyltransferase 2 family.</text>
</comment>
<proteinExistence type="inferred from homology"/>
<protein>
    <recommendedName>
        <fullName evidence="4">Glycosyltransferase 2-like domain-containing protein</fullName>
    </recommendedName>
</protein>
<dbReference type="InterPro" id="IPR029044">
    <property type="entry name" value="Nucleotide-diphossugar_trans"/>
</dbReference>
<dbReference type="OrthoDB" id="9771846at2"/>
<dbReference type="Gene3D" id="3.90.550.10">
    <property type="entry name" value="Spore Coat Polysaccharide Biosynthesis Protein SpsA, Chain A"/>
    <property type="match status" value="1"/>
</dbReference>
<evidence type="ECO:0000313" key="6">
    <source>
        <dbReference type="Proteomes" id="UP000199437"/>
    </source>
</evidence>
<dbReference type="GeneID" id="99988068"/>
<dbReference type="STRING" id="1267423.SAMN05216290_3392"/>
<dbReference type="PANTHER" id="PTHR43179">
    <property type="entry name" value="RHAMNOSYLTRANSFERASE WBBL"/>
    <property type="match status" value="1"/>
</dbReference>
<dbReference type="RefSeq" id="WP_090260068.1">
    <property type="nucleotide sequence ID" value="NZ_FOIR01000003.1"/>
</dbReference>
<name>A0A1I0RBI8_9BACT</name>
<dbReference type="EMBL" id="FOIR01000003">
    <property type="protein sequence ID" value="SEW38207.1"/>
    <property type="molecule type" value="Genomic_DNA"/>
</dbReference>
<dbReference type="PANTHER" id="PTHR43179:SF12">
    <property type="entry name" value="GALACTOFURANOSYLTRANSFERASE GLFT2"/>
    <property type="match status" value="1"/>
</dbReference>
<keyword evidence="2" id="KW-0328">Glycosyltransferase</keyword>
<gene>
    <name evidence="5" type="ORF">SAMN05216290_3392</name>
</gene>
<feature type="domain" description="Glycosyltransferase 2-like" evidence="4">
    <location>
        <begin position="5"/>
        <end position="130"/>
    </location>
</feature>
<accession>A0A1I0RBI8</accession>
<dbReference type="InterPro" id="IPR001173">
    <property type="entry name" value="Glyco_trans_2-like"/>
</dbReference>
<evidence type="ECO:0000256" key="3">
    <source>
        <dbReference type="ARBA" id="ARBA00022679"/>
    </source>
</evidence>
<evidence type="ECO:0000313" key="5">
    <source>
        <dbReference type="EMBL" id="SEW38207.1"/>
    </source>
</evidence>
<dbReference type="CDD" id="cd04186">
    <property type="entry name" value="GT_2_like_c"/>
    <property type="match status" value="1"/>
</dbReference>
<sequence>MKTLSVALLNYNGQQHLATFLPSVVEHSKPYPVVLIDNGSSDSSVSFVKEHFPTVELIQFTENHGFCGGYNKALQLIETDYVVLLNTDVEVTPNWIPPVLNSLESDEKLMAAQPKILDFKKKTHFEYAGASGGFIDKLGYPFCRGRLFDELEEDTNQYDQQREVFWASGSSLFINRKLYNKLGGLDEHFFAHMEEIDLCWRIWNAGYKVSVCPQSTVYHLGGGTLNKQNPRKTYLNFRNGLSMLLKNESATGLLWKLPLRMLLDWIAAIKISMESGTSHGFAILKAHLHFLQRAGNYLKGRKGKPKHKKSPRFQGLIILQYFIKGRKTFKELPDRFN</sequence>
<keyword evidence="3" id="KW-0808">Transferase</keyword>
<keyword evidence="6" id="KW-1185">Reference proteome</keyword>